<feature type="binding site" evidence="19">
    <location>
        <begin position="454"/>
        <end position="455"/>
    </location>
    <ligand>
        <name>phosphoenolpyruvate</name>
        <dbReference type="ChEBI" id="CHEBI:58702"/>
    </ligand>
</feature>
<proteinExistence type="inferred from homology"/>
<protein>
    <recommendedName>
        <fullName evidence="7 17">Phosphoenolpyruvate-protein phosphotransferase</fullName>
        <ecNumber evidence="6 17">2.7.3.9</ecNumber>
    </recommendedName>
    <alternativeName>
        <fullName evidence="16 17">Phosphotransferase system, enzyme I</fullName>
    </alternativeName>
</protein>
<evidence type="ECO:0000256" key="6">
    <source>
        <dbReference type="ARBA" id="ARBA00012232"/>
    </source>
</evidence>
<keyword evidence="9 17" id="KW-0963">Cytoplasm</keyword>
<comment type="similarity">
    <text evidence="5 17">Belongs to the PEP-utilizing enzyme family.</text>
</comment>
<name>A0A2H0LWY6_9BACT</name>
<dbReference type="InterPro" id="IPR006318">
    <property type="entry name" value="PTS_EI-like"/>
</dbReference>
<evidence type="ECO:0000256" key="1">
    <source>
        <dbReference type="ARBA" id="ARBA00000683"/>
    </source>
</evidence>
<feature type="binding site" evidence="19">
    <location>
        <position position="332"/>
    </location>
    <ligand>
        <name>phosphoenolpyruvate</name>
        <dbReference type="ChEBI" id="CHEBI:58702"/>
    </ligand>
</feature>
<accession>A0A2H0LWY6</accession>
<evidence type="ECO:0000256" key="13">
    <source>
        <dbReference type="ARBA" id="ARBA00022723"/>
    </source>
</evidence>
<dbReference type="Pfam" id="PF02896">
    <property type="entry name" value="PEP-utilizers_C"/>
    <property type="match status" value="1"/>
</dbReference>
<reference evidence="24 25" key="1">
    <citation type="submission" date="2017-09" db="EMBL/GenBank/DDBJ databases">
        <title>Depth-based differentiation of microbial function through sediment-hosted aquifers and enrichment of novel symbionts in the deep terrestrial subsurface.</title>
        <authorList>
            <person name="Probst A.J."/>
            <person name="Ladd B."/>
            <person name="Jarett J.K."/>
            <person name="Geller-Mcgrath D.E."/>
            <person name="Sieber C.M."/>
            <person name="Emerson J.B."/>
            <person name="Anantharaman K."/>
            <person name="Thomas B.C."/>
            <person name="Malmstrom R."/>
            <person name="Stieglmeier M."/>
            <person name="Klingl A."/>
            <person name="Woyke T."/>
            <person name="Ryan C.M."/>
            <person name="Banfield J.F."/>
        </authorList>
    </citation>
    <scope>NUCLEOTIDE SEQUENCE [LARGE SCALE GENOMIC DNA]</scope>
    <source>
        <strain evidence="24">CG11_big_fil_rev_8_21_14_0_20_42_13</strain>
    </source>
</reference>
<evidence type="ECO:0000256" key="4">
    <source>
        <dbReference type="ARBA" id="ARBA00004496"/>
    </source>
</evidence>
<comment type="caution">
    <text evidence="24">The sequence shown here is derived from an EMBL/GenBank/DDBJ whole genome shotgun (WGS) entry which is preliminary data.</text>
</comment>
<dbReference type="Gene3D" id="3.20.20.60">
    <property type="entry name" value="Phosphoenolpyruvate-binding domains"/>
    <property type="match status" value="1"/>
</dbReference>
<evidence type="ECO:0000313" key="25">
    <source>
        <dbReference type="Proteomes" id="UP000229641"/>
    </source>
</evidence>
<evidence type="ECO:0000256" key="14">
    <source>
        <dbReference type="ARBA" id="ARBA00022777"/>
    </source>
</evidence>
<comment type="subcellular location">
    <subcellularLocation>
        <location evidence="4 17">Cytoplasm</location>
    </subcellularLocation>
</comment>
<keyword evidence="11 17" id="KW-0808">Transferase</keyword>
<dbReference type="GO" id="GO:0046872">
    <property type="term" value="F:metal ion binding"/>
    <property type="evidence" value="ECO:0007669"/>
    <property type="project" value="UniProtKB-KW"/>
</dbReference>
<dbReference type="Pfam" id="PF00391">
    <property type="entry name" value="PEP-utilizers"/>
    <property type="match status" value="1"/>
</dbReference>
<dbReference type="SUPFAM" id="SSF51621">
    <property type="entry name" value="Phosphoenolpyruvate/pyruvate domain"/>
    <property type="match status" value="1"/>
</dbReference>
<dbReference type="InterPro" id="IPR023151">
    <property type="entry name" value="PEP_util_CS"/>
</dbReference>
<keyword evidence="8 17" id="KW-0813">Transport</keyword>
<dbReference type="PROSITE" id="PS00742">
    <property type="entry name" value="PEP_ENZYMES_2"/>
    <property type="match status" value="1"/>
</dbReference>
<dbReference type="EC" id="2.7.3.9" evidence="6 17"/>
<dbReference type="GO" id="GO:0009401">
    <property type="term" value="P:phosphoenolpyruvate-dependent sugar phosphotransferase system"/>
    <property type="evidence" value="ECO:0007669"/>
    <property type="project" value="UniProtKB-KW"/>
</dbReference>
<feature type="binding site" evidence="19">
    <location>
        <position position="465"/>
    </location>
    <ligand>
        <name>phosphoenolpyruvate</name>
        <dbReference type="ChEBI" id="CHEBI:58702"/>
    </ligand>
</feature>
<evidence type="ECO:0000313" key="24">
    <source>
        <dbReference type="EMBL" id="PIQ88918.1"/>
    </source>
</evidence>
<keyword evidence="15 17" id="KW-0460">Magnesium</keyword>
<keyword evidence="24" id="KW-0670">Pyruvate</keyword>
<feature type="domain" description="PEP-utilising enzyme C-terminal" evidence="22">
    <location>
        <begin position="256"/>
        <end position="540"/>
    </location>
</feature>
<organism evidence="24 25">
    <name type="scientific">Candidatus Ghiorseimicrobium undicola</name>
    <dbReference type="NCBI Taxonomy" id="1974746"/>
    <lineage>
        <taxon>Bacteria</taxon>
        <taxon>Pseudomonadati</taxon>
        <taxon>Candidatus Omnitrophota</taxon>
        <taxon>Candidatus Ghiorseimicrobium</taxon>
    </lineage>
</organism>
<dbReference type="InterPro" id="IPR050499">
    <property type="entry name" value="PEP-utilizing_PTS_enzyme"/>
</dbReference>
<evidence type="ECO:0000256" key="2">
    <source>
        <dbReference type="ARBA" id="ARBA00001946"/>
    </source>
</evidence>
<evidence type="ECO:0000256" key="11">
    <source>
        <dbReference type="ARBA" id="ARBA00022679"/>
    </source>
</evidence>
<feature type="binding site" evidence="20">
    <location>
        <position position="431"/>
    </location>
    <ligand>
        <name>Mg(2+)</name>
        <dbReference type="ChEBI" id="CHEBI:18420"/>
    </ligand>
</feature>
<evidence type="ECO:0000256" key="12">
    <source>
        <dbReference type="ARBA" id="ARBA00022683"/>
    </source>
</evidence>
<evidence type="ECO:0000256" key="3">
    <source>
        <dbReference type="ARBA" id="ARBA00002728"/>
    </source>
</evidence>
<evidence type="ECO:0000259" key="23">
    <source>
        <dbReference type="Pfam" id="PF05524"/>
    </source>
</evidence>
<evidence type="ECO:0000256" key="9">
    <source>
        <dbReference type="ARBA" id="ARBA00022490"/>
    </source>
</evidence>
<evidence type="ECO:0000256" key="10">
    <source>
        <dbReference type="ARBA" id="ARBA00022597"/>
    </source>
</evidence>
<comment type="cofactor">
    <cofactor evidence="2 17 20">
        <name>Mg(2+)</name>
        <dbReference type="ChEBI" id="CHEBI:18420"/>
    </cofactor>
</comment>
<evidence type="ECO:0000256" key="7">
    <source>
        <dbReference type="ARBA" id="ARBA00016544"/>
    </source>
</evidence>
<comment type="function">
    <text evidence="3 17">General (non sugar-specific) component of the phosphoenolpyruvate-dependent sugar phosphotransferase system (sugar PTS). This major carbohydrate active-transport system catalyzes the phosphorylation of incoming sugar substrates concomitantly with their translocation across the cell membrane. Enzyme I transfers the phosphoryl group from phosphoenolpyruvate (PEP) to the phosphoryl carrier protein (HPr).</text>
</comment>
<evidence type="ECO:0000256" key="15">
    <source>
        <dbReference type="ARBA" id="ARBA00022842"/>
    </source>
</evidence>
<evidence type="ECO:0000256" key="19">
    <source>
        <dbReference type="PIRSR" id="PIRSR000732-2"/>
    </source>
</evidence>
<feature type="binding site" evidence="19">
    <location>
        <position position="296"/>
    </location>
    <ligand>
        <name>phosphoenolpyruvate</name>
        <dbReference type="ChEBI" id="CHEBI:58702"/>
    </ligand>
</feature>
<dbReference type="GO" id="GO:0016301">
    <property type="term" value="F:kinase activity"/>
    <property type="evidence" value="ECO:0007669"/>
    <property type="project" value="UniProtKB-KW"/>
</dbReference>
<keyword evidence="14 17" id="KW-0418">Kinase</keyword>
<keyword evidence="12 17" id="KW-0598">Phosphotransferase system</keyword>
<feature type="domain" description="Phosphotransferase system enzyme I N-terminal" evidence="23">
    <location>
        <begin position="3"/>
        <end position="126"/>
    </location>
</feature>
<dbReference type="Gene3D" id="3.50.30.10">
    <property type="entry name" value="Phosphohistidine domain"/>
    <property type="match status" value="1"/>
</dbReference>
<evidence type="ECO:0000259" key="22">
    <source>
        <dbReference type="Pfam" id="PF02896"/>
    </source>
</evidence>
<dbReference type="InterPro" id="IPR000121">
    <property type="entry name" value="PEP_util_C"/>
</dbReference>
<feature type="active site" description="Proton donor" evidence="18">
    <location>
        <position position="502"/>
    </location>
</feature>
<dbReference type="EMBL" id="PCWA01000084">
    <property type="protein sequence ID" value="PIQ88918.1"/>
    <property type="molecule type" value="Genomic_DNA"/>
</dbReference>
<dbReference type="InterPro" id="IPR040442">
    <property type="entry name" value="Pyrv_kinase-like_dom_sf"/>
</dbReference>
<dbReference type="NCBIfam" id="TIGR01417">
    <property type="entry name" value="PTS_I_fam"/>
    <property type="match status" value="1"/>
</dbReference>
<evidence type="ECO:0000259" key="21">
    <source>
        <dbReference type="Pfam" id="PF00391"/>
    </source>
</evidence>
<dbReference type="PRINTS" id="PR01736">
    <property type="entry name" value="PHPHTRNFRASE"/>
</dbReference>
<dbReference type="Proteomes" id="UP000229641">
    <property type="component" value="Unassembled WGS sequence"/>
</dbReference>
<evidence type="ECO:0000256" key="20">
    <source>
        <dbReference type="PIRSR" id="PIRSR000732-3"/>
    </source>
</evidence>
<dbReference type="AlphaFoldDB" id="A0A2H0LWY6"/>
<feature type="active site" description="Tele-phosphohistidine intermediate" evidence="18">
    <location>
        <position position="189"/>
    </location>
</feature>
<evidence type="ECO:0000256" key="8">
    <source>
        <dbReference type="ARBA" id="ARBA00022448"/>
    </source>
</evidence>
<gene>
    <name evidence="24" type="primary">ptsP</name>
    <name evidence="24" type="ORF">COV72_05945</name>
</gene>
<dbReference type="Pfam" id="PF05524">
    <property type="entry name" value="PEP-utilisers_N"/>
    <property type="match status" value="1"/>
</dbReference>
<dbReference type="InterPro" id="IPR008731">
    <property type="entry name" value="PTS_EIN"/>
</dbReference>
<dbReference type="PIRSF" id="PIRSF000732">
    <property type="entry name" value="PTS_enzyme_I"/>
    <property type="match status" value="1"/>
</dbReference>
<dbReference type="PANTHER" id="PTHR46244">
    <property type="entry name" value="PHOSPHOENOLPYRUVATE-PROTEIN PHOSPHOTRANSFERASE"/>
    <property type="match status" value="1"/>
</dbReference>
<evidence type="ECO:0000256" key="18">
    <source>
        <dbReference type="PIRSR" id="PIRSR000732-1"/>
    </source>
</evidence>
<keyword evidence="13 17" id="KW-0479">Metal-binding</keyword>
<dbReference type="SUPFAM" id="SSF52009">
    <property type="entry name" value="Phosphohistidine domain"/>
    <property type="match status" value="1"/>
</dbReference>
<dbReference type="InterPro" id="IPR008279">
    <property type="entry name" value="PEP-util_enz_mobile_dom"/>
</dbReference>
<dbReference type="Gene3D" id="1.10.274.10">
    <property type="entry name" value="PtsI, HPr-binding domain"/>
    <property type="match status" value="1"/>
</dbReference>
<evidence type="ECO:0000256" key="16">
    <source>
        <dbReference type="ARBA" id="ARBA00033235"/>
    </source>
</evidence>
<dbReference type="InterPro" id="IPR036637">
    <property type="entry name" value="Phosphohistidine_dom_sf"/>
</dbReference>
<comment type="catalytic activity">
    <reaction evidence="1 17">
        <text>L-histidyl-[protein] + phosphoenolpyruvate = N(pros)-phospho-L-histidyl-[protein] + pyruvate</text>
        <dbReference type="Rhea" id="RHEA:23880"/>
        <dbReference type="Rhea" id="RHEA-COMP:9745"/>
        <dbReference type="Rhea" id="RHEA-COMP:9746"/>
        <dbReference type="ChEBI" id="CHEBI:15361"/>
        <dbReference type="ChEBI" id="CHEBI:29979"/>
        <dbReference type="ChEBI" id="CHEBI:58702"/>
        <dbReference type="ChEBI" id="CHEBI:64837"/>
        <dbReference type="EC" id="2.7.3.9"/>
    </reaction>
</comment>
<evidence type="ECO:0000256" key="17">
    <source>
        <dbReference type="PIRNR" id="PIRNR000732"/>
    </source>
</evidence>
<dbReference type="SUPFAM" id="SSF47831">
    <property type="entry name" value="Enzyme I of the PEP:sugar phosphotransferase system HPr-binding (sub)domain"/>
    <property type="match status" value="1"/>
</dbReference>
<dbReference type="InterPro" id="IPR036618">
    <property type="entry name" value="PtsI_HPr-bd_sf"/>
</dbReference>
<dbReference type="GO" id="GO:0008965">
    <property type="term" value="F:phosphoenolpyruvate-protein phosphotransferase activity"/>
    <property type="evidence" value="ECO:0007669"/>
    <property type="project" value="UniProtKB-EC"/>
</dbReference>
<dbReference type="InterPro" id="IPR015813">
    <property type="entry name" value="Pyrv/PenolPyrv_kinase-like_dom"/>
</dbReference>
<feature type="binding site" evidence="20">
    <location>
        <position position="455"/>
    </location>
    <ligand>
        <name>Mg(2+)</name>
        <dbReference type="ChEBI" id="CHEBI:18420"/>
    </ligand>
</feature>
<dbReference type="PANTHER" id="PTHR46244:SF3">
    <property type="entry name" value="PHOSPHOENOLPYRUVATE-PROTEIN PHOSPHOTRANSFERASE"/>
    <property type="match status" value="1"/>
</dbReference>
<feature type="domain" description="PEP-utilising enzyme mobile" evidence="21">
    <location>
        <begin position="152"/>
        <end position="225"/>
    </location>
</feature>
<dbReference type="GO" id="GO:0005737">
    <property type="term" value="C:cytoplasm"/>
    <property type="evidence" value="ECO:0007669"/>
    <property type="project" value="UniProtKB-SubCell"/>
</dbReference>
<keyword evidence="10 17" id="KW-0762">Sugar transport</keyword>
<sequence>MLKGIPASSGISIGPVHILGREEISVSKRSISEADIAGEIVRFEEALIQTHKELIALQKKVSAELNQEQAQIFDAHLLVLEDRMLIEEVISRVKKEKVNVEYIFHEVIKKYINVFSRMEDEYLRERIADINDVSKRVMRILCGKKKKSLSDFQEPVIVVAHDLSPSDTAAMHRKNIIGFVTDVGGKTSHTAIMAKSFEIPAVVGVEVATSKIGEDDTIIIDGISGVVIINPDEKTIAQYNQARQKIKAQDEAFISLKSLSAQTIDGRLVELAANIELPEEIPFVLEHGAEGIGLYRTEYFYMNRRDLPSEEEHYEAYKFVAQKMQPYPVIIRTLDLGGDKFISQLQVPRDMLPFLGWRAIRFCLARPDIFKVQLRALLRASIHGKIKIMYPMISGVEEMRQANQMLEDVKNELRAKKIAFDEDMEVGAMIEVPSAAITADLIAKEADFFSIGTNDLIQYSIAVDRTNEKVAYLYEPSHPAVLRLIKNIIDSGHRNNIWVGMCGEMSGDPMFALILLGMGLDEFSMPSRMILPIKQLVRCINMDDARKITEAALDLSTGKEVDEFSNKKLKELAPEVYKIIEQS</sequence>
<dbReference type="InterPro" id="IPR024692">
    <property type="entry name" value="PTS_EI"/>
</dbReference>
<evidence type="ECO:0000256" key="5">
    <source>
        <dbReference type="ARBA" id="ARBA00007837"/>
    </source>
</evidence>